<dbReference type="Proteomes" id="UP000184532">
    <property type="component" value="Unassembled WGS sequence"/>
</dbReference>
<evidence type="ECO:0000313" key="3">
    <source>
        <dbReference type="Proteomes" id="UP000184532"/>
    </source>
</evidence>
<feature type="region of interest" description="Disordered" evidence="1">
    <location>
        <begin position="30"/>
        <end position="59"/>
    </location>
</feature>
<sequence length="372" mass="40941">MYSPKSLRIPALFLIFSFFIVSCSKDYSEMEDLSNAPDDSEIPEQDAPGDDDANDGTSNEETLELEQGFTLDEGKRFAHLELSDTAYNQFLTGNGDMRGVSNKVYEHFTDDFDFIIILSVESSQPENLYYGLTTPAKNDIEGLGRSLWDNTDAFGSNGKLKTVIHMPRTEYIRNGPFLHEILHYWSNHGLIPTTAGGHWGYSSVGGQLGGFDELESLGDDRYRGLVEGSAGFGTVANGGNSVPYANLELYSMGLIGEDELETVTVAENPQPTSEFGVFTADAINSYTAEDIVAENGVRVPSYQNAQTEFDALVVVISKNGVSDEQLETLNFNLENFARNADPDASWGSTYNFWKATFGKATINFEVASEQLK</sequence>
<dbReference type="STRING" id="570519.SAMN04488116_0926"/>
<name>A0A1M5ITV6_9FLAO</name>
<evidence type="ECO:0000313" key="2">
    <source>
        <dbReference type="EMBL" id="SHG31778.1"/>
    </source>
</evidence>
<dbReference type="RefSeq" id="WP_073176758.1">
    <property type="nucleotide sequence ID" value="NZ_FQWL01000001.1"/>
</dbReference>
<keyword evidence="3" id="KW-1185">Reference proteome</keyword>
<protein>
    <submittedName>
        <fullName evidence="2">Uncharacterized protein</fullName>
    </submittedName>
</protein>
<evidence type="ECO:0000256" key="1">
    <source>
        <dbReference type="SAM" id="MobiDB-lite"/>
    </source>
</evidence>
<dbReference type="PROSITE" id="PS51257">
    <property type="entry name" value="PROKAR_LIPOPROTEIN"/>
    <property type="match status" value="1"/>
</dbReference>
<dbReference type="EMBL" id="FQWL01000001">
    <property type="protein sequence ID" value="SHG31778.1"/>
    <property type="molecule type" value="Genomic_DNA"/>
</dbReference>
<feature type="compositionally biased region" description="Acidic residues" evidence="1">
    <location>
        <begin position="38"/>
        <end position="54"/>
    </location>
</feature>
<organism evidence="2 3">
    <name type="scientific">Flagellimonas flava</name>
    <dbReference type="NCBI Taxonomy" id="570519"/>
    <lineage>
        <taxon>Bacteria</taxon>
        <taxon>Pseudomonadati</taxon>
        <taxon>Bacteroidota</taxon>
        <taxon>Flavobacteriia</taxon>
        <taxon>Flavobacteriales</taxon>
        <taxon>Flavobacteriaceae</taxon>
        <taxon>Flagellimonas</taxon>
    </lineage>
</organism>
<gene>
    <name evidence="2" type="ORF">SAMN04488116_0926</name>
</gene>
<reference evidence="3" key="1">
    <citation type="submission" date="2016-11" db="EMBL/GenBank/DDBJ databases">
        <authorList>
            <person name="Varghese N."/>
            <person name="Submissions S."/>
        </authorList>
    </citation>
    <scope>NUCLEOTIDE SEQUENCE [LARGE SCALE GENOMIC DNA]</scope>
    <source>
        <strain evidence="3">DSM 22638</strain>
    </source>
</reference>
<dbReference type="OrthoDB" id="1373726at2"/>
<proteinExistence type="predicted"/>
<accession>A0A1M5ITV6</accession>
<dbReference type="AlphaFoldDB" id="A0A1M5ITV6"/>